<keyword evidence="2" id="KW-0812">Transmembrane</keyword>
<dbReference type="Proteomes" id="UP000029004">
    <property type="component" value="Unassembled WGS sequence"/>
</dbReference>
<feature type="transmembrane region" description="Helical" evidence="2">
    <location>
        <begin position="51"/>
        <end position="71"/>
    </location>
</feature>
<dbReference type="EMBL" id="JGZP01000025">
    <property type="protein sequence ID" value="KFI93956.1"/>
    <property type="molecule type" value="Genomic_DNA"/>
</dbReference>
<comment type="caution">
    <text evidence="3">The sequence shown here is derived from an EMBL/GenBank/DDBJ whole genome shotgun (WGS) entry which is preliminary data.</text>
</comment>
<keyword evidence="4" id="KW-1185">Reference proteome</keyword>
<dbReference type="STRING" id="762211.BSTEL_2100"/>
<name>A0A087DEK6_9BIFI</name>
<keyword evidence="2" id="KW-1133">Transmembrane helix</keyword>
<feature type="region of interest" description="Disordered" evidence="1">
    <location>
        <begin position="82"/>
        <end position="110"/>
    </location>
</feature>
<feature type="region of interest" description="Disordered" evidence="1">
    <location>
        <begin position="1"/>
        <end position="21"/>
    </location>
</feature>
<protein>
    <submittedName>
        <fullName evidence="3">Uncharacterized protein</fullName>
    </submittedName>
</protein>
<proteinExistence type="predicted"/>
<reference evidence="3 4" key="1">
    <citation type="submission" date="2014-03" db="EMBL/GenBank/DDBJ databases">
        <title>Genomics of Bifidobacteria.</title>
        <authorList>
            <person name="Ventura M."/>
            <person name="Milani C."/>
            <person name="Lugli G.A."/>
        </authorList>
    </citation>
    <scope>NUCLEOTIDE SEQUENCE [LARGE SCALE GENOMIC DNA]</scope>
    <source>
        <strain evidence="3 4">DSM 23968</strain>
    </source>
</reference>
<evidence type="ECO:0000256" key="2">
    <source>
        <dbReference type="SAM" id="Phobius"/>
    </source>
</evidence>
<accession>A0A087DEK6</accession>
<dbReference type="AlphaFoldDB" id="A0A087DEK6"/>
<evidence type="ECO:0000256" key="1">
    <source>
        <dbReference type="SAM" id="MobiDB-lite"/>
    </source>
</evidence>
<gene>
    <name evidence="3" type="ORF">BSTEL_2100</name>
</gene>
<organism evidence="3 4">
    <name type="scientific">Bifidobacterium stellenboschense</name>
    <dbReference type="NCBI Taxonomy" id="762211"/>
    <lineage>
        <taxon>Bacteria</taxon>
        <taxon>Bacillati</taxon>
        <taxon>Actinomycetota</taxon>
        <taxon>Actinomycetes</taxon>
        <taxon>Bifidobacteriales</taxon>
        <taxon>Bifidobacteriaceae</taxon>
        <taxon>Bifidobacterium</taxon>
    </lineage>
</organism>
<feature type="transmembrane region" description="Helical" evidence="2">
    <location>
        <begin position="27"/>
        <end position="45"/>
    </location>
</feature>
<evidence type="ECO:0000313" key="4">
    <source>
        <dbReference type="Proteomes" id="UP000029004"/>
    </source>
</evidence>
<keyword evidence="2" id="KW-0472">Membrane</keyword>
<evidence type="ECO:0000313" key="3">
    <source>
        <dbReference type="EMBL" id="KFI93956.1"/>
    </source>
</evidence>
<sequence>MGGMESEWIDGGREAAQSVWGGEQSHGGMAGMAMFFVCLLAVAFIPGSGAGIWVARIGIVIIVPAIVAVVWNRIEQPETRTPLHGVSFTPRRKRYKPTPPIIENNMESLS</sequence>